<dbReference type="RefSeq" id="XP_031574400.1">
    <property type="nucleotide sequence ID" value="XM_031718540.1"/>
</dbReference>
<evidence type="ECO:0000313" key="2">
    <source>
        <dbReference type="RefSeq" id="XP_031574400.1"/>
    </source>
</evidence>
<dbReference type="InParanoid" id="A0A6P8JCX4"/>
<keyword evidence="1" id="KW-1185">Reference proteome</keyword>
<sequence>MNLTTTKESSPWIQQHLKRSVYIYTVTLNRSCHANNDSQRYIDPIVIVYDSKSGRSIECYVTMDTINEQIATCGVEFKTNSIKVRSSDKSVILELCSEPDVSAFDNFTNIRGVSFELWNKYILSKKTLILKKDEVFRDSPNISSVLPTFAIPGFSGILNYSLRGKGYIMVNTSGLYFISASCGDECEIWLRKAEEPGLDDERYDEELLIKIELPTYPIRYKLSKSQYKYRNFSKCHLYHMEVYMRQRVNQDYLTVVTRLPGQNNIQLFSQEYLYWMRPGSRVLEFHLTNNISRKIALGSEITLEAVYKFCCKGILCPSCPLVLKLEAFKQTIMLNRSLEMTCEEHKMRHKIEAVVQPGNYSIYILQDFSALFAMEDVPDGSLRHKTLHASGV</sequence>
<accession>A0A6P8JCX4</accession>
<evidence type="ECO:0000313" key="1">
    <source>
        <dbReference type="Proteomes" id="UP000515163"/>
    </source>
</evidence>
<gene>
    <name evidence="2" type="primary">LOC116308154</name>
</gene>
<proteinExistence type="predicted"/>
<protein>
    <submittedName>
        <fullName evidence="2">Uncharacterized protein LOC116308154</fullName>
    </submittedName>
</protein>
<organism evidence="1 2">
    <name type="scientific">Actinia tenebrosa</name>
    <name type="common">Australian red waratah sea anemone</name>
    <dbReference type="NCBI Taxonomy" id="6105"/>
    <lineage>
        <taxon>Eukaryota</taxon>
        <taxon>Metazoa</taxon>
        <taxon>Cnidaria</taxon>
        <taxon>Anthozoa</taxon>
        <taxon>Hexacorallia</taxon>
        <taxon>Actiniaria</taxon>
        <taxon>Actiniidae</taxon>
        <taxon>Actinia</taxon>
    </lineage>
</organism>
<dbReference type="GeneID" id="116308154"/>
<name>A0A6P8JCX4_ACTTE</name>
<dbReference type="Proteomes" id="UP000515163">
    <property type="component" value="Unplaced"/>
</dbReference>
<reference evidence="2" key="1">
    <citation type="submission" date="2025-08" db="UniProtKB">
        <authorList>
            <consortium name="RefSeq"/>
        </authorList>
    </citation>
    <scope>IDENTIFICATION</scope>
    <source>
        <tissue evidence="2">Tentacle</tissue>
    </source>
</reference>
<dbReference type="OrthoDB" id="9990982at2759"/>
<dbReference type="KEGG" id="aten:116308154"/>
<dbReference type="AlphaFoldDB" id="A0A6P8JCX4"/>